<dbReference type="PROSITE" id="PS00409">
    <property type="entry name" value="PROKAR_NTER_METHYL"/>
    <property type="match status" value="1"/>
</dbReference>
<dbReference type="OrthoDB" id="5815618at2"/>
<evidence type="ECO:0000313" key="2">
    <source>
        <dbReference type="EMBL" id="PSW04551.1"/>
    </source>
</evidence>
<dbReference type="SUPFAM" id="SSF54523">
    <property type="entry name" value="Pili subunits"/>
    <property type="match status" value="1"/>
</dbReference>
<dbReference type="NCBIfam" id="TIGR02532">
    <property type="entry name" value="IV_pilin_GFxxxE"/>
    <property type="match status" value="1"/>
</dbReference>
<keyword evidence="1" id="KW-1133">Transmembrane helix</keyword>
<dbReference type="RefSeq" id="WP_107283630.1">
    <property type="nucleotide sequence ID" value="NZ_PYMC01000008.1"/>
</dbReference>
<keyword evidence="1" id="KW-0472">Membrane</keyword>
<name>A0A2T3MX53_9GAMM</name>
<evidence type="ECO:0000256" key="1">
    <source>
        <dbReference type="SAM" id="Phobius"/>
    </source>
</evidence>
<keyword evidence="3" id="KW-1185">Reference proteome</keyword>
<reference evidence="2 3" key="1">
    <citation type="submission" date="2018-03" db="EMBL/GenBank/DDBJ databases">
        <title>Whole genome sequencing of Histamine producing bacteria.</title>
        <authorList>
            <person name="Butler K."/>
        </authorList>
    </citation>
    <scope>NUCLEOTIDE SEQUENCE [LARGE SCALE GENOMIC DNA]</scope>
    <source>
        <strain evidence="2 3">DSM 16190</strain>
    </source>
</reference>
<dbReference type="Gene3D" id="3.30.700.10">
    <property type="entry name" value="Glycoprotein, Type 4 Pilin"/>
    <property type="match status" value="1"/>
</dbReference>
<dbReference type="EMBL" id="PYMC01000008">
    <property type="protein sequence ID" value="PSW04551.1"/>
    <property type="molecule type" value="Genomic_DNA"/>
</dbReference>
<dbReference type="InterPro" id="IPR012902">
    <property type="entry name" value="N_methyl_site"/>
</dbReference>
<protein>
    <submittedName>
        <fullName evidence="2">MSHA biogenesis protein MshB</fullName>
    </submittedName>
</protein>
<organism evidence="2 3">
    <name type="scientific">Photobacterium lipolyticum</name>
    <dbReference type="NCBI Taxonomy" id="266810"/>
    <lineage>
        <taxon>Bacteria</taxon>
        <taxon>Pseudomonadati</taxon>
        <taxon>Pseudomonadota</taxon>
        <taxon>Gammaproteobacteria</taxon>
        <taxon>Vibrionales</taxon>
        <taxon>Vibrionaceae</taxon>
        <taxon>Photobacterium</taxon>
    </lineage>
</organism>
<feature type="transmembrane region" description="Helical" evidence="1">
    <location>
        <begin position="12"/>
        <end position="31"/>
    </location>
</feature>
<dbReference type="Pfam" id="PF07963">
    <property type="entry name" value="N_methyl"/>
    <property type="match status" value="1"/>
</dbReference>
<proteinExistence type="predicted"/>
<keyword evidence="1" id="KW-0812">Transmembrane</keyword>
<dbReference type="InterPro" id="IPR045584">
    <property type="entry name" value="Pilin-like"/>
</dbReference>
<sequence>MKKQSGFSLVELVIVIIVVGLLAAAALPRFLQITDEAKKASIEGVAGGYATAALSARAQWEAYGRPVDTNGDYKVNYDGTDFALTRATDDNTVRDGYPFALETSSTSDVSSVTASDCLALIDNLLQNPPQATVSQADAAKGNFLFYVKAEGSDTSKLCRYYQLASAGTNGAGSTDVEAGHSFTYTPALGRVEVNLK</sequence>
<evidence type="ECO:0000313" key="3">
    <source>
        <dbReference type="Proteomes" id="UP000240904"/>
    </source>
</evidence>
<comment type="caution">
    <text evidence="2">The sequence shown here is derived from an EMBL/GenBank/DDBJ whole genome shotgun (WGS) entry which is preliminary data.</text>
</comment>
<gene>
    <name evidence="2" type="ORF">C9I89_12170</name>
</gene>
<accession>A0A2T3MX53</accession>
<dbReference type="AlphaFoldDB" id="A0A2T3MX53"/>
<dbReference type="Proteomes" id="UP000240904">
    <property type="component" value="Unassembled WGS sequence"/>
</dbReference>